<evidence type="ECO:0000259" key="1">
    <source>
        <dbReference type="Pfam" id="PF14657"/>
    </source>
</evidence>
<name>A0A369LIA4_9ACTN</name>
<dbReference type="RefSeq" id="WP_114615761.1">
    <property type="nucleotide sequence ID" value="NZ_PPTO01000010.1"/>
</dbReference>
<evidence type="ECO:0000313" key="3">
    <source>
        <dbReference type="Proteomes" id="UP000253975"/>
    </source>
</evidence>
<evidence type="ECO:0000313" key="2">
    <source>
        <dbReference type="EMBL" id="RDB57956.1"/>
    </source>
</evidence>
<sequence>MPAYKDKKTGLFYVQFYYRDARGAKRHKTKKGFQTELEALLWKKSFKALKALGRENVGDEEIRTLARNLTEEQAGAFLEELAGLTSWVADAAKKIWETKHGQDR</sequence>
<gene>
    <name evidence="2" type="ORF">C1881_06710</name>
</gene>
<reference evidence="2 3" key="1">
    <citation type="journal article" date="2018" name="Elife">
        <title>Discovery and characterization of a prevalent human gut bacterial enzyme sufficient for the inactivation of a family of plant toxins.</title>
        <authorList>
            <person name="Koppel N."/>
            <person name="Bisanz J.E."/>
            <person name="Pandelia M.E."/>
            <person name="Turnbaugh P.J."/>
            <person name="Balskus E.P."/>
        </authorList>
    </citation>
    <scope>NUCLEOTIDE SEQUENCE [LARGE SCALE GENOMIC DNA]</scope>
    <source>
        <strain evidence="2 3">OB21 GAM31</strain>
    </source>
</reference>
<dbReference type="InterPro" id="IPR028259">
    <property type="entry name" value="AP2-like_int_N"/>
</dbReference>
<protein>
    <recommendedName>
        <fullName evidence="1">AP2-like integrase N-terminal domain-containing protein</fullName>
    </recommendedName>
</protein>
<dbReference type="EMBL" id="PPTO01000010">
    <property type="protein sequence ID" value="RDB57956.1"/>
    <property type="molecule type" value="Genomic_DNA"/>
</dbReference>
<dbReference type="Proteomes" id="UP000253975">
    <property type="component" value="Unassembled WGS sequence"/>
</dbReference>
<comment type="caution">
    <text evidence="2">The sequence shown here is derived from an EMBL/GenBank/DDBJ whole genome shotgun (WGS) entry which is preliminary data.</text>
</comment>
<feature type="domain" description="AP2-like integrase N-terminal" evidence="1">
    <location>
        <begin position="12"/>
        <end position="47"/>
    </location>
</feature>
<organism evidence="2 3">
    <name type="scientific">Slackia isoflavoniconvertens</name>
    <dbReference type="NCBI Taxonomy" id="572010"/>
    <lineage>
        <taxon>Bacteria</taxon>
        <taxon>Bacillati</taxon>
        <taxon>Actinomycetota</taxon>
        <taxon>Coriobacteriia</taxon>
        <taxon>Eggerthellales</taxon>
        <taxon>Eggerthellaceae</taxon>
        <taxon>Slackia</taxon>
    </lineage>
</organism>
<proteinExistence type="predicted"/>
<dbReference type="AlphaFoldDB" id="A0A369LIA4"/>
<dbReference type="Pfam" id="PF14657">
    <property type="entry name" value="Arm-DNA-bind_4"/>
    <property type="match status" value="1"/>
</dbReference>
<accession>A0A369LIA4</accession>